<dbReference type="InterPro" id="IPR050177">
    <property type="entry name" value="Lipid_A_modif_metabolic_enz"/>
</dbReference>
<dbReference type="Proteomes" id="UP000321234">
    <property type="component" value="Unassembled WGS sequence"/>
</dbReference>
<dbReference type="Pfam" id="PF01370">
    <property type="entry name" value="Epimerase"/>
    <property type="match status" value="1"/>
</dbReference>
<proteinExistence type="predicted"/>
<evidence type="ECO:0000313" key="3">
    <source>
        <dbReference type="Proteomes" id="UP000321234"/>
    </source>
</evidence>
<sequence length="333" mass="36171">MRVVVIGATGHVGTYLVPRLVAAGHEVVALSRGTREPYRPHEAWARVQRVQVDRDAEEAAGSFGGRIADLGADVVVDMVCFTPEQAAQLVEALRGRVGHLLHAGTIWTHGRAAAAPLREEDPREPFGDYGVGKVACEDLLLAESRRGGVPTTVIHPGHISGPGWRVINPLGNTDPRVWAALAAGEELAVPDGGHQLMHHVHADDVAQVFQRALEHRSTAVGESFFAVSDRGWTVRGLAREVASWFGQEARLRDVTWEEFRSGYTARLGGDEGAEHAGASWEHLVRNHSASVEKGRRLLGYEPRWTSPQVLREALVWLSSHGEVDLGGRVLPCA</sequence>
<dbReference type="InterPro" id="IPR001509">
    <property type="entry name" value="Epimerase_deHydtase"/>
</dbReference>
<dbReference type="AlphaFoldDB" id="A0A5C8ZGY5"/>
<gene>
    <name evidence="2" type="ORF">FMM08_12075</name>
</gene>
<organism evidence="2 3">
    <name type="scientific">Quadrisphaera setariae</name>
    <dbReference type="NCBI Taxonomy" id="2593304"/>
    <lineage>
        <taxon>Bacteria</taxon>
        <taxon>Bacillati</taxon>
        <taxon>Actinomycetota</taxon>
        <taxon>Actinomycetes</taxon>
        <taxon>Kineosporiales</taxon>
        <taxon>Kineosporiaceae</taxon>
        <taxon>Quadrisphaera</taxon>
    </lineage>
</organism>
<dbReference type="RefSeq" id="WP_147926588.1">
    <property type="nucleotide sequence ID" value="NZ_VKAC01000006.1"/>
</dbReference>
<evidence type="ECO:0000259" key="1">
    <source>
        <dbReference type="Pfam" id="PF01370"/>
    </source>
</evidence>
<dbReference type="PANTHER" id="PTHR43245">
    <property type="entry name" value="BIFUNCTIONAL POLYMYXIN RESISTANCE PROTEIN ARNA"/>
    <property type="match status" value="1"/>
</dbReference>
<evidence type="ECO:0000313" key="2">
    <source>
        <dbReference type="EMBL" id="TXR56156.1"/>
    </source>
</evidence>
<dbReference type="EMBL" id="VKAC01000006">
    <property type="protein sequence ID" value="TXR56156.1"/>
    <property type="molecule type" value="Genomic_DNA"/>
</dbReference>
<feature type="domain" description="NAD-dependent epimerase/dehydratase" evidence="1">
    <location>
        <begin position="3"/>
        <end position="220"/>
    </location>
</feature>
<dbReference type="Gene3D" id="3.40.50.720">
    <property type="entry name" value="NAD(P)-binding Rossmann-like Domain"/>
    <property type="match status" value="1"/>
</dbReference>
<comment type="caution">
    <text evidence="2">The sequence shown here is derived from an EMBL/GenBank/DDBJ whole genome shotgun (WGS) entry which is preliminary data.</text>
</comment>
<protein>
    <submittedName>
        <fullName evidence="2">NAD-dependent epimerase/dehydratase family protein</fullName>
    </submittedName>
</protein>
<name>A0A5C8ZGY5_9ACTN</name>
<dbReference type="SUPFAM" id="SSF51735">
    <property type="entry name" value="NAD(P)-binding Rossmann-fold domains"/>
    <property type="match status" value="1"/>
</dbReference>
<dbReference type="InterPro" id="IPR036291">
    <property type="entry name" value="NAD(P)-bd_dom_sf"/>
</dbReference>
<dbReference type="OrthoDB" id="9774199at2"/>
<accession>A0A5C8ZGY5</accession>
<reference evidence="2 3" key="1">
    <citation type="submission" date="2019-07" db="EMBL/GenBank/DDBJ databases">
        <title>Quadrisphaera sp. strain DD2A genome sequencing and assembly.</title>
        <authorList>
            <person name="Kim I."/>
        </authorList>
    </citation>
    <scope>NUCLEOTIDE SEQUENCE [LARGE SCALE GENOMIC DNA]</scope>
    <source>
        <strain evidence="2 3">DD2A</strain>
    </source>
</reference>
<keyword evidence="3" id="KW-1185">Reference proteome</keyword>